<feature type="transmembrane region" description="Helical" evidence="10">
    <location>
        <begin position="59"/>
        <end position="80"/>
    </location>
</feature>
<feature type="transmembrane region" description="Helical" evidence="10">
    <location>
        <begin position="130"/>
        <end position="150"/>
    </location>
</feature>
<dbReference type="InterPro" id="IPR036938">
    <property type="entry name" value="PAP2/HPO_sf"/>
</dbReference>
<keyword evidence="7 10" id="KW-0472">Membrane</keyword>
<keyword evidence="13" id="KW-1185">Reference proteome</keyword>
<evidence type="ECO:0000256" key="5">
    <source>
        <dbReference type="ARBA" id="ARBA00022801"/>
    </source>
</evidence>
<dbReference type="GO" id="GO:0005886">
    <property type="term" value="C:plasma membrane"/>
    <property type="evidence" value="ECO:0007669"/>
    <property type="project" value="UniProtKB-SubCell"/>
</dbReference>
<feature type="transmembrane region" description="Helical" evidence="10">
    <location>
        <begin position="156"/>
        <end position="172"/>
    </location>
</feature>
<evidence type="ECO:0000313" key="13">
    <source>
        <dbReference type="Proteomes" id="UP000092695"/>
    </source>
</evidence>
<dbReference type="PANTHER" id="PTHR14969:SF62">
    <property type="entry name" value="DECAPRENYLPHOSPHORYL-5-PHOSPHORIBOSE PHOSPHATASE RV3807C-RELATED"/>
    <property type="match status" value="1"/>
</dbReference>
<name>A0A193LH41_9GAMM</name>
<evidence type="ECO:0000256" key="8">
    <source>
        <dbReference type="ARBA" id="ARBA00032707"/>
    </source>
</evidence>
<gene>
    <name evidence="12" type="ORF">BA177_12170</name>
</gene>
<dbReference type="STRING" id="1548547.BA177_12170"/>
<dbReference type="RefSeq" id="WP_068616570.1">
    <property type="nucleotide sequence ID" value="NZ_CP016268.1"/>
</dbReference>
<reference evidence="12 13" key="1">
    <citation type="submission" date="2016-06" db="EMBL/GenBank/DDBJ databases">
        <title>Complete genome sequence of a deep-branching marine Gamma Proteobacterium Woeseia oceani type strain XK5.</title>
        <authorList>
            <person name="Mu D."/>
            <person name="Du Z."/>
        </authorList>
    </citation>
    <scope>NUCLEOTIDE SEQUENCE [LARGE SCALE GENOMIC DNA]</scope>
    <source>
        <strain evidence="12 13">XK5</strain>
    </source>
</reference>
<dbReference type="Pfam" id="PF01569">
    <property type="entry name" value="PAP2"/>
    <property type="match status" value="1"/>
</dbReference>
<dbReference type="OrthoDB" id="9780507at2"/>
<organism evidence="12 13">
    <name type="scientific">Woeseia oceani</name>
    <dbReference type="NCBI Taxonomy" id="1548547"/>
    <lineage>
        <taxon>Bacteria</taxon>
        <taxon>Pseudomonadati</taxon>
        <taxon>Pseudomonadota</taxon>
        <taxon>Gammaproteobacteria</taxon>
        <taxon>Woeseiales</taxon>
        <taxon>Woeseiaceae</taxon>
        <taxon>Woeseia</taxon>
    </lineage>
</organism>
<dbReference type="AlphaFoldDB" id="A0A193LH41"/>
<protein>
    <recommendedName>
        <fullName evidence="2">undecaprenyl-diphosphate phosphatase</fullName>
        <ecNumber evidence="2">3.6.1.27</ecNumber>
    </recommendedName>
    <alternativeName>
        <fullName evidence="8">Undecaprenyl pyrophosphate phosphatase</fullName>
    </alternativeName>
</protein>
<evidence type="ECO:0000313" key="12">
    <source>
        <dbReference type="EMBL" id="ANO51855.1"/>
    </source>
</evidence>
<evidence type="ECO:0000256" key="10">
    <source>
        <dbReference type="SAM" id="Phobius"/>
    </source>
</evidence>
<dbReference type="KEGG" id="woc:BA177_12170"/>
<comment type="subcellular location">
    <subcellularLocation>
        <location evidence="1">Cell membrane</location>
        <topology evidence="1">Multi-pass membrane protein</topology>
    </subcellularLocation>
</comment>
<evidence type="ECO:0000256" key="4">
    <source>
        <dbReference type="ARBA" id="ARBA00022692"/>
    </source>
</evidence>
<comment type="catalytic activity">
    <reaction evidence="9">
        <text>di-trans,octa-cis-undecaprenyl diphosphate + H2O = di-trans,octa-cis-undecaprenyl phosphate + phosphate + H(+)</text>
        <dbReference type="Rhea" id="RHEA:28094"/>
        <dbReference type="ChEBI" id="CHEBI:15377"/>
        <dbReference type="ChEBI" id="CHEBI:15378"/>
        <dbReference type="ChEBI" id="CHEBI:43474"/>
        <dbReference type="ChEBI" id="CHEBI:58405"/>
        <dbReference type="ChEBI" id="CHEBI:60392"/>
        <dbReference type="EC" id="3.6.1.27"/>
    </reaction>
</comment>
<dbReference type="Proteomes" id="UP000092695">
    <property type="component" value="Chromosome"/>
</dbReference>
<feature type="domain" description="Phosphatidic acid phosphatase type 2/haloperoxidase" evidence="11">
    <location>
        <begin position="62"/>
        <end position="171"/>
    </location>
</feature>
<evidence type="ECO:0000256" key="9">
    <source>
        <dbReference type="ARBA" id="ARBA00047594"/>
    </source>
</evidence>
<dbReference type="SUPFAM" id="SSF48317">
    <property type="entry name" value="Acid phosphatase/Vanadium-dependent haloperoxidase"/>
    <property type="match status" value="1"/>
</dbReference>
<dbReference type="EC" id="3.6.1.27" evidence="2"/>
<accession>A0A193LH41</accession>
<keyword evidence="4 10" id="KW-0812">Transmembrane</keyword>
<keyword evidence="6 10" id="KW-1133">Transmembrane helix</keyword>
<evidence type="ECO:0000259" key="11">
    <source>
        <dbReference type="SMART" id="SM00014"/>
    </source>
</evidence>
<evidence type="ECO:0000256" key="6">
    <source>
        <dbReference type="ARBA" id="ARBA00022989"/>
    </source>
</evidence>
<evidence type="ECO:0000256" key="7">
    <source>
        <dbReference type="ARBA" id="ARBA00023136"/>
    </source>
</evidence>
<keyword evidence="5" id="KW-0378">Hydrolase</keyword>
<evidence type="ECO:0000256" key="2">
    <source>
        <dbReference type="ARBA" id="ARBA00012374"/>
    </source>
</evidence>
<evidence type="ECO:0000256" key="3">
    <source>
        <dbReference type="ARBA" id="ARBA00022475"/>
    </source>
</evidence>
<dbReference type="Gene3D" id="1.20.144.10">
    <property type="entry name" value="Phosphatidic acid phosphatase type 2/haloperoxidase"/>
    <property type="match status" value="1"/>
</dbReference>
<proteinExistence type="predicted"/>
<dbReference type="SMART" id="SM00014">
    <property type="entry name" value="acidPPc"/>
    <property type="match status" value="1"/>
</dbReference>
<evidence type="ECO:0000256" key="1">
    <source>
        <dbReference type="ARBA" id="ARBA00004651"/>
    </source>
</evidence>
<feature type="transmembrane region" description="Helical" evidence="10">
    <location>
        <begin position="31"/>
        <end position="53"/>
    </location>
</feature>
<dbReference type="InterPro" id="IPR000326">
    <property type="entry name" value="PAP2/HPO"/>
</dbReference>
<dbReference type="EMBL" id="CP016268">
    <property type="protein sequence ID" value="ANO51855.1"/>
    <property type="molecule type" value="Genomic_DNA"/>
</dbReference>
<sequence length="173" mass="18940">MSALLQNIDRFEIDLCVRVNRLCRHSAVRNFFAVISKLGDGYFWIALATVFVLAQTENISVFLFRALLTAGVGLVIYRGLKNRLVRERPFIAHAGIACGTAPLDRYSFPSGHTLHAVSFSILFCSYEPMMAILVVPFALLVAISRIILGLHYPTDVLAGAAIGALLALIAISF</sequence>
<dbReference type="PANTHER" id="PTHR14969">
    <property type="entry name" value="SPHINGOSINE-1-PHOSPHATE PHOSPHOHYDROLASE"/>
    <property type="match status" value="1"/>
</dbReference>
<keyword evidence="3" id="KW-1003">Cell membrane</keyword>
<dbReference type="GO" id="GO:0050380">
    <property type="term" value="F:undecaprenyl-diphosphatase activity"/>
    <property type="evidence" value="ECO:0007669"/>
    <property type="project" value="UniProtKB-EC"/>
</dbReference>